<keyword evidence="2" id="KW-1185">Reference proteome</keyword>
<organism evidence="1 2">
    <name type="scientific">Antrihabitans stalactiti</name>
    <dbReference type="NCBI Taxonomy" id="2584121"/>
    <lineage>
        <taxon>Bacteria</taxon>
        <taxon>Bacillati</taxon>
        <taxon>Actinomycetota</taxon>
        <taxon>Actinomycetes</taxon>
        <taxon>Mycobacteriales</taxon>
        <taxon>Nocardiaceae</taxon>
        <taxon>Antrihabitans</taxon>
    </lineage>
</organism>
<dbReference type="AlphaFoldDB" id="A0A848KMU1"/>
<reference evidence="1 2" key="2">
    <citation type="submission" date="2020-06" db="EMBL/GenBank/DDBJ databases">
        <title>Antribacter stalactiti gen. nov., sp. nov., a new member of the family Nacardiaceae isolated from a cave.</title>
        <authorList>
            <person name="Kim I.S."/>
        </authorList>
    </citation>
    <scope>NUCLEOTIDE SEQUENCE [LARGE SCALE GENOMIC DNA]</scope>
    <source>
        <strain evidence="1 2">YC2-7</strain>
    </source>
</reference>
<dbReference type="Proteomes" id="UP000535543">
    <property type="component" value="Unassembled WGS sequence"/>
</dbReference>
<evidence type="ECO:0000313" key="1">
    <source>
        <dbReference type="EMBL" id="NMN97600.1"/>
    </source>
</evidence>
<evidence type="ECO:0000313" key="2">
    <source>
        <dbReference type="Proteomes" id="UP000535543"/>
    </source>
</evidence>
<dbReference type="EMBL" id="VCQU01000008">
    <property type="protein sequence ID" value="NMN97600.1"/>
    <property type="molecule type" value="Genomic_DNA"/>
</dbReference>
<reference evidence="1 2" key="1">
    <citation type="submission" date="2019-05" db="EMBL/GenBank/DDBJ databases">
        <authorList>
            <person name="Lee S.D."/>
        </authorList>
    </citation>
    <scope>NUCLEOTIDE SEQUENCE [LARGE SCALE GENOMIC DNA]</scope>
    <source>
        <strain evidence="1 2">YC2-7</strain>
    </source>
</reference>
<dbReference type="RefSeq" id="WP_169590617.1">
    <property type="nucleotide sequence ID" value="NZ_VCQU01000008.1"/>
</dbReference>
<proteinExistence type="predicted"/>
<sequence>MDILVDGASVPARVNRRQLRSAEVAQAAAFIAILSDEIAIVTAAIEAIEGCSGRVGSRDGLGAKRRLLIQSTDLYETYYELNRQVEALRTRFPETVIGHREELELRRGDRTA</sequence>
<accession>A0A848KMU1</accession>
<comment type="caution">
    <text evidence="1">The sequence shown here is derived from an EMBL/GenBank/DDBJ whole genome shotgun (WGS) entry which is preliminary data.</text>
</comment>
<gene>
    <name evidence="1" type="ORF">FGL95_21415</name>
</gene>
<protein>
    <submittedName>
        <fullName evidence="1">Uncharacterized protein</fullName>
    </submittedName>
</protein>
<name>A0A848KMU1_9NOCA</name>